<evidence type="ECO:0000256" key="4">
    <source>
        <dbReference type="ARBA" id="ARBA00022448"/>
    </source>
</evidence>
<evidence type="ECO:0000256" key="13">
    <source>
        <dbReference type="PIRSR" id="PIRSR606687-1"/>
    </source>
</evidence>
<feature type="binding site" evidence="14">
    <location>
        <position position="25"/>
    </location>
    <ligand>
        <name>GTP</name>
        <dbReference type="ChEBI" id="CHEBI:37565"/>
    </ligand>
</feature>
<dbReference type="PANTHER" id="PTHR45684">
    <property type="entry name" value="RE74312P"/>
    <property type="match status" value="1"/>
</dbReference>
<evidence type="ECO:0000256" key="17">
    <source>
        <dbReference type="RuleBase" id="RU003926"/>
    </source>
</evidence>
<dbReference type="Gene3D" id="3.40.50.300">
    <property type="entry name" value="P-loop containing nucleotide triphosphate hydrolases"/>
    <property type="match status" value="1"/>
</dbReference>
<dbReference type="GO" id="GO:0005525">
    <property type="term" value="F:GTP binding"/>
    <property type="evidence" value="ECO:0007669"/>
    <property type="project" value="UniProtKB-KW"/>
</dbReference>
<comment type="subcellular location">
    <subcellularLocation>
        <location evidence="2">Endoplasmic reticulum membrane</location>
        <topology evidence="2">Peripheral membrane protein</topology>
    </subcellularLocation>
    <subcellularLocation>
        <location evidence="1">Golgi apparatus membrane</location>
        <topology evidence="1">Peripheral membrane protein</topology>
    </subcellularLocation>
</comment>
<evidence type="ECO:0000256" key="5">
    <source>
        <dbReference type="ARBA" id="ARBA00022741"/>
    </source>
</evidence>
<dbReference type="GO" id="GO:0003924">
    <property type="term" value="F:GTPase activity"/>
    <property type="evidence" value="ECO:0007669"/>
    <property type="project" value="InterPro"/>
</dbReference>
<feature type="binding site" evidence="14">
    <location>
        <position position="23"/>
    </location>
    <ligand>
        <name>GTP</name>
        <dbReference type="ChEBI" id="CHEBI:37565"/>
    </ligand>
</feature>
<feature type="binding site" evidence="15">
    <location>
        <begin position="120"/>
        <end position="123"/>
    </location>
    <ligand>
        <name>GTP</name>
        <dbReference type="ChEBI" id="CHEBI:37565"/>
    </ligand>
</feature>
<evidence type="ECO:0000256" key="1">
    <source>
        <dbReference type="ARBA" id="ARBA00004395"/>
    </source>
</evidence>
<gene>
    <name evidence="18" type="ORF">KIPB_003912</name>
</gene>
<keyword evidence="6" id="KW-0378">Hydrolase</keyword>
<evidence type="ECO:0000256" key="14">
    <source>
        <dbReference type="PIRSR" id="PIRSR606687-2"/>
    </source>
</evidence>
<keyword evidence="11 15" id="KW-0342">GTP-binding</keyword>
<feature type="binding site" evidence="16">
    <location>
        <position position="42"/>
    </location>
    <ligand>
        <name>Mg(2+)</name>
        <dbReference type="ChEBI" id="CHEBI:18420"/>
    </ligand>
</feature>
<dbReference type="SMART" id="SM00177">
    <property type="entry name" value="ARF"/>
    <property type="match status" value="1"/>
</dbReference>
<evidence type="ECO:0000256" key="2">
    <source>
        <dbReference type="ARBA" id="ARBA00004406"/>
    </source>
</evidence>
<feature type="binding site" evidence="14">
    <location>
        <position position="24"/>
    </location>
    <ligand>
        <name>GTP</name>
        <dbReference type="ChEBI" id="CHEBI:37565"/>
    </ligand>
</feature>
<dbReference type="InterPro" id="IPR027417">
    <property type="entry name" value="P-loop_NTPase"/>
</dbReference>
<dbReference type="GO" id="GO:0006886">
    <property type="term" value="P:intracellular protein transport"/>
    <property type="evidence" value="ECO:0007669"/>
    <property type="project" value="InterPro"/>
</dbReference>
<proteinExistence type="inferred from homology"/>
<evidence type="ECO:0000256" key="3">
    <source>
        <dbReference type="ARBA" id="ARBA00007507"/>
    </source>
</evidence>
<dbReference type="PROSITE" id="PS51422">
    <property type="entry name" value="SAR1"/>
    <property type="match status" value="1"/>
</dbReference>
<dbReference type="PRINTS" id="PR00328">
    <property type="entry name" value="SAR1GTPBP"/>
</dbReference>
<evidence type="ECO:0000256" key="12">
    <source>
        <dbReference type="ARBA" id="ARBA00023136"/>
    </source>
</evidence>
<sequence>MLNWLGLWQKKAKIVFLGLDNAGKTTLLYMLKKGSAGQFDPTQQPCSHELKMGRIRFRTFDLGGHAQVRHTWREYYLTADGVVFLVDMSDPARFEESRKALADLLQAPELEGRPFLVLGNKIDKPDAADPHQALSGLQLSNRLVGKETDRVPQGVRPIEFFPCSVIRKQGYREGFQWLAKFL</sequence>
<feature type="binding site" evidence="14">
    <location>
        <position position="120"/>
    </location>
    <ligand>
        <name>GTP</name>
        <dbReference type="ChEBI" id="CHEBI:37565"/>
    </ligand>
</feature>
<evidence type="ECO:0000313" key="18">
    <source>
        <dbReference type="EMBL" id="GIQ82723.1"/>
    </source>
</evidence>
<dbReference type="GO" id="GO:0000139">
    <property type="term" value="C:Golgi membrane"/>
    <property type="evidence" value="ECO:0007669"/>
    <property type="project" value="UniProtKB-SubCell"/>
</dbReference>
<dbReference type="GO" id="GO:0016192">
    <property type="term" value="P:vesicle-mediated transport"/>
    <property type="evidence" value="ECO:0007669"/>
    <property type="project" value="UniProtKB-KW"/>
</dbReference>
<dbReference type="InterPro" id="IPR006687">
    <property type="entry name" value="Small_GTPase_SAR1"/>
</dbReference>
<dbReference type="FunFam" id="3.40.50.300:FF:000161">
    <property type="entry name" value="Small COPII coat GTPase"/>
    <property type="match status" value="1"/>
</dbReference>
<feature type="binding site" evidence="13">
    <location>
        <position position="20"/>
    </location>
    <ligand>
        <name>Mg(2+)</name>
        <dbReference type="ChEBI" id="CHEBI:18420"/>
    </ligand>
</feature>
<evidence type="ECO:0000256" key="6">
    <source>
        <dbReference type="ARBA" id="ARBA00022801"/>
    </source>
</evidence>
<dbReference type="NCBIfam" id="TIGR00231">
    <property type="entry name" value="small_GTP"/>
    <property type="match status" value="1"/>
</dbReference>
<dbReference type="OrthoDB" id="2011769at2759"/>
<keyword evidence="19" id="KW-1185">Reference proteome</keyword>
<dbReference type="InterPro" id="IPR006689">
    <property type="entry name" value="Small_GTPase_ARF/SAR"/>
</dbReference>
<evidence type="ECO:0000256" key="9">
    <source>
        <dbReference type="ARBA" id="ARBA00022927"/>
    </source>
</evidence>
<keyword evidence="5 14" id="KW-0547">Nucleotide-binding</keyword>
<dbReference type="AlphaFoldDB" id="A0A9K3GH15"/>
<reference evidence="18 19" key="1">
    <citation type="journal article" date="2018" name="PLoS ONE">
        <title>The draft genome of Kipferlia bialata reveals reductive genome evolution in fornicate parasites.</title>
        <authorList>
            <person name="Tanifuji G."/>
            <person name="Takabayashi S."/>
            <person name="Kume K."/>
            <person name="Takagi M."/>
            <person name="Nakayama T."/>
            <person name="Kamikawa R."/>
            <person name="Inagaki Y."/>
            <person name="Hashimoto T."/>
        </authorList>
    </citation>
    <scope>NUCLEOTIDE SEQUENCE [LARGE SCALE GENOMIC DNA]</scope>
    <source>
        <strain evidence="18">NY0173</strain>
    </source>
</reference>
<feature type="binding site" evidence="14">
    <location>
        <position position="26"/>
    </location>
    <ligand>
        <name>GTP</name>
        <dbReference type="ChEBI" id="CHEBI:37565"/>
    </ligand>
</feature>
<keyword evidence="8 17" id="KW-0931">ER-Golgi transport</keyword>
<evidence type="ECO:0000256" key="16">
    <source>
        <dbReference type="PIRSR" id="PIRSR606689-2"/>
    </source>
</evidence>
<keyword evidence="7 17" id="KW-0256">Endoplasmic reticulum</keyword>
<dbReference type="SMART" id="SM00178">
    <property type="entry name" value="SAR"/>
    <property type="match status" value="1"/>
</dbReference>
<evidence type="ECO:0000256" key="7">
    <source>
        <dbReference type="ARBA" id="ARBA00022824"/>
    </source>
</evidence>
<dbReference type="Pfam" id="PF00025">
    <property type="entry name" value="Arf"/>
    <property type="match status" value="1"/>
</dbReference>
<feature type="binding site" evidence="15">
    <location>
        <begin position="18"/>
        <end position="25"/>
    </location>
    <ligand>
        <name>GTP</name>
        <dbReference type="ChEBI" id="CHEBI:37565"/>
    </ligand>
</feature>
<dbReference type="Proteomes" id="UP000265618">
    <property type="component" value="Unassembled WGS sequence"/>
</dbReference>
<keyword evidence="9 17" id="KW-0653">Protein transport</keyword>
<feature type="binding site" evidence="15">
    <location>
        <position position="64"/>
    </location>
    <ligand>
        <name>GTP</name>
        <dbReference type="ChEBI" id="CHEBI:37565"/>
    </ligand>
</feature>
<feature type="binding site" evidence="14">
    <location>
        <position position="165"/>
    </location>
    <ligand>
        <name>GTP</name>
        <dbReference type="ChEBI" id="CHEBI:37565"/>
    </ligand>
</feature>
<dbReference type="GO" id="GO:0005789">
    <property type="term" value="C:endoplasmic reticulum membrane"/>
    <property type="evidence" value="ECO:0007669"/>
    <property type="project" value="UniProtKB-SubCell"/>
</dbReference>
<evidence type="ECO:0000256" key="8">
    <source>
        <dbReference type="ARBA" id="ARBA00022892"/>
    </source>
</evidence>
<feature type="binding site" evidence="16">
    <location>
        <position position="25"/>
    </location>
    <ligand>
        <name>Mg(2+)</name>
        <dbReference type="ChEBI" id="CHEBI:18420"/>
    </ligand>
</feature>
<dbReference type="SUPFAM" id="SSF52540">
    <property type="entry name" value="P-loop containing nucleoside triphosphate hydrolases"/>
    <property type="match status" value="1"/>
</dbReference>
<dbReference type="InterPro" id="IPR005225">
    <property type="entry name" value="Small_GTP-bd"/>
</dbReference>
<dbReference type="GO" id="GO:0046872">
    <property type="term" value="F:metal ion binding"/>
    <property type="evidence" value="ECO:0007669"/>
    <property type="project" value="UniProtKB-KW"/>
</dbReference>
<evidence type="ECO:0000256" key="15">
    <source>
        <dbReference type="PIRSR" id="PIRSR606689-1"/>
    </source>
</evidence>
<comment type="caution">
    <text evidence="18">The sequence shown here is derived from an EMBL/GenBank/DDBJ whole genome shotgun (WGS) entry which is preliminary data.</text>
</comment>
<accession>A0A9K3GH15</accession>
<evidence type="ECO:0000256" key="11">
    <source>
        <dbReference type="ARBA" id="ARBA00023134"/>
    </source>
</evidence>
<evidence type="ECO:0000256" key="10">
    <source>
        <dbReference type="ARBA" id="ARBA00023034"/>
    </source>
</evidence>
<dbReference type="EMBL" id="BDIP01000791">
    <property type="protein sequence ID" value="GIQ82723.1"/>
    <property type="molecule type" value="Genomic_DNA"/>
</dbReference>
<keyword evidence="10 17" id="KW-0333">Golgi apparatus</keyword>
<feature type="binding site" evidence="14">
    <location>
        <position position="123"/>
    </location>
    <ligand>
        <name>GTP</name>
        <dbReference type="ChEBI" id="CHEBI:37565"/>
    </ligand>
</feature>
<feature type="binding site" evidence="14">
    <location>
        <position position="121"/>
    </location>
    <ligand>
        <name>GTP</name>
        <dbReference type="ChEBI" id="CHEBI:37565"/>
    </ligand>
</feature>
<keyword evidence="4 17" id="KW-0813">Transport</keyword>
<keyword evidence="13" id="KW-0460">Magnesium</keyword>
<keyword evidence="13" id="KW-0479">Metal-binding</keyword>
<comment type="similarity">
    <text evidence="3 17">Belongs to the small GTPase superfamily. SAR1 family.</text>
</comment>
<feature type="binding site" evidence="14">
    <location>
        <position position="166"/>
    </location>
    <ligand>
        <name>GTP</name>
        <dbReference type="ChEBI" id="CHEBI:37565"/>
    </ligand>
</feature>
<keyword evidence="12" id="KW-0472">Membrane</keyword>
<protein>
    <submittedName>
        <fullName evidence="18">Small GTPase superfamily, SAR1-type</fullName>
    </submittedName>
</protein>
<feature type="binding site" evidence="14">
    <location>
        <position position="21"/>
    </location>
    <ligand>
        <name>GTP</name>
        <dbReference type="ChEBI" id="CHEBI:37565"/>
    </ligand>
</feature>
<organism evidence="18 19">
    <name type="scientific">Kipferlia bialata</name>
    <dbReference type="NCBI Taxonomy" id="797122"/>
    <lineage>
        <taxon>Eukaryota</taxon>
        <taxon>Metamonada</taxon>
        <taxon>Carpediemonas-like organisms</taxon>
        <taxon>Kipferlia</taxon>
    </lineage>
</organism>
<evidence type="ECO:0000313" key="19">
    <source>
        <dbReference type="Proteomes" id="UP000265618"/>
    </source>
</evidence>
<name>A0A9K3GH15_9EUKA</name>
<dbReference type="PROSITE" id="PS51417">
    <property type="entry name" value="ARF"/>
    <property type="match status" value="1"/>
</dbReference>